<comment type="caution">
    <text evidence="9">The sequence shown here is derived from an EMBL/GenBank/DDBJ whole genome shotgun (WGS) entry which is preliminary data.</text>
</comment>
<evidence type="ECO:0000256" key="7">
    <source>
        <dbReference type="SAM" id="Phobius"/>
    </source>
</evidence>
<comment type="catalytic activity">
    <reaction evidence="1">
        <text>Endohydrolysis of (1-&gt;3)- or (1-&gt;4)-linkages in beta-D-glucans when the glucose residue whose reducing group is involved in the linkage to be hydrolyzed is itself substituted at C-3.</text>
        <dbReference type="EC" id="3.2.1.6"/>
    </reaction>
</comment>
<keyword evidence="7" id="KW-0472">Membrane</keyword>
<dbReference type="CDD" id="cd02181">
    <property type="entry name" value="GH16_fungal_Lam16A_glucanase"/>
    <property type="match status" value="1"/>
</dbReference>
<dbReference type="PANTHER" id="PTHR10963:SF42">
    <property type="entry name" value="PUTATIVE (AFU_ORTHOLOGUE AFUA_5G02280)-RELATED"/>
    <property type="match status" value="1"/>
</dbReference>
<protein>
    <recommendedName>
        <fullName evidence="3">endo-1,3(4)-beta-glucanase</fullName>
        <ecNumber evidence="3">3.2.1.6</ecNumber>
    </recommendedName>
</protein>
<feature type="region of interest" description="Disordered" evidence="6">
    <location>
        <begin position="1"/>
        <end position="28"/>
    </location>
</feature>
<reference evidence="9" key="1">
    <citation type="journal article" date="2021" name="J Fungi (Basel)">
        <title>Virulence traits and population genomics of the black yeast Aureobasidium melanogenum.</title>
        <authorList>
            <person name="Cernosa A."/>
            <person name="Sun X."/>
            <person name="Gostincar C."/>
            <person name="Fang C."/>
            <person name="Gunde-Cimerman N."/>
            <person name="Song Z."/>
        </authorList>
    </citation>
    <scope>NUCLEOTIDE SEQUENCE</scope>
    <source>
        <strain evidence="9">EXF-9911</strain>
    </source>
</reference>
<evidence type="ECO:0000259" key="8">
    <source>
        <dbReference type="PROSITE" id="PS51762"/>
    </source>
</evidence>
<evidence type="ECO:0000256" key="2">
    <source>
        <dbReference type="ARBA" id="ARBA00006865"/>
    </source>
</evidence>
<proteinExistence type="inferred from homology"/>
<dbReference type="GO" id="GO:0009251">
    <property type="term" value="P:glucan catabolic process"/>
    <property type="evidence" value="ECO:0007669"/>
    <property type="project" value="TreeGrafter"/>
</dbReference>
<dbReference type="InterPro" id="IPR000757">
    <property type="entry name" value="Beta-glucanase-like"/>
</dbReference>
<feature type="compositionally biased region" description="Polar residues" evidence="6">
    <location>
        <begin position="275"/>
        <end position="293"/>
    </location>
</feature>
<comment type="similarity">
    <text evidence="2">Belongs to the glycosyl hydrolase 16 family.</text>
</comment>
<dbReference type="InterPro" id="IPR013320">
    <property type="entry name" value="ConA-like_dom_sf"/>
</dbReference>
<evidence type="ECO:0000256" key="4">
    <source>
        <dbReference type="ARBA" id="ARBA00022801"/>
    </source>
</evidence>
<dbReference type="Pfam" id="PF26113">
    <property type="entry name" value="GH16_XgeA"/>
    <property type="match status" value="1"/>
</dbReference>
<dbReference type="GO" id="GO:0052861">
    <property type="term" value="F:endo-1,3(4)-beta-glucanase activity"/>
    <property type="evidence" value="ECO:0007669"/>
    <property type="project" value="UniProtKB-EC"/>
</dbReference>
<dbReference type="Gene3D" id="2.60.120.200">
    <property type="match status" value="1"/>
</dbReference>
<feature type="domain" description="GH16" evidence="8">
    <location>
        <begin position="60"/>
        <end position="334"/>
    </location>
</feature>
<evidence type="ECO:0000256" key="1">
    <source>
        <dbReference type="ARBA" id="ARBA00000124"/>
    </source>
</evidence>
<keyword evidence="7" id="KW-0812">Transmembrane</keyword>
<dbReference type="PANTHER" id="PTHR10963">
    <property type="entry name" value="GLYCOSYL HYDROLASE-RELATED"/>
    <property type="match status" value="1"/>
</dbReference>
<feature type="transmembrane region" description="Helical" evidence="7">
    <location>
        <begin position="36"/>
        <end position="57"/>
    </location>
</feature>
<dbReference type="OrthoDB" id="192832at2759"/>
<feature type="compositionally biased region" description="Polar residues" evidence="6">
    <location>
        <begin position="9"/>
        <end position="26"/>
    </location>
</feature>
<dbReference type="EC" id="3.2.1.6" evidence="3"/>
<evidence type="ECO:0000313" key="9">
    <source>
        <dbReference type="EMBL" id="KAG9701148.1"/>
    </source>
</evidence>
<keyword evidence="7" id="KW-1133">Transmembrane helix</keyword>
<evidence type="ECO:0000256" key="5">
    <source>
        <dbReference type="ARBA" id="ARBA00023295"/>
    </source>
</evidence>
<sequence>MSKFDHSIETQLQGHAPQGQTPTGSKLNPLHWSRKWQIIGAVGIIAIIVAVVVGAVVGTENSSSSSYPDYTPLNYTINERMNGTTFFDHFDYFDKADPSSGNVMYLSSAQAAYSNLTYAGENSAILRVDDTSTGITDRNSIRITSKNQWNNGLFVFDVIHSPYGCGTWPAVWLSDPNNWPEHGEIDVIEAVEQGNKGNQMTLHTSKGCTMKTKRKETGTVHSTNCWNSTNDNEGCGVFGPKSSYGAALNEAGGALFAMELRDAGIRMWTFSRSDPPSDLLSTNDSSPDPSQWGTPVADFPSTDCDISSHFKNQSIIANIDLCGSWAGSTSVYSTEYGCPGTCADLVKNNATAFENAYWEFASFRVWTAS</sequence>
<dbReference type="Proteomes" id="UP000779574">
    <property type="component" value="Unassembled WGS sequence"/>
</dbReference>
<dbReference type="FunFam" id="2.60.120.200:FF:000114">
    <property type="entry name" value="Probable endo-1,3(4)-beta-glucanase NFIA_089530"/>
    <property type="match status" value="1"/>
</dbReference>
<feature type="non-terminal residue" evidence="9">
    <location>
        <position position="369"/>
    </location>
</feature>
<name>A0A9P8EWC7_AURME</name>
<dbReference type="InterPro" id="IPR050546">
    <property type="entry name" value="Glycosyl_Hydrlase_16"/>
</dbReference>
<dbReference type="PROSITE" id="PS51762">
    <property type="entry name" value="GH16_2"/>
    <property type="match status" value="1"/>
</dbReference>
<feature type="region of interest" description="Disordered" evidence="6">
    <location>
        <begin position="275"/>
        <end position="294"/>
    </location>
</feature>
<evidence type="ECO:0000256" key="6">
    <source>
        <dbReference type="SAM" id="MobiDB-lite"/>
    </source>
</evidence>
<dbReference type="SUPFAM" id="SSF49899">
    <property type="entry name" value="Concanavalin A-like lectins/glucanases"/>
    <property type="match status" value="1"/>
</dbReference>
<gene>
    <name evidence="9" type="ORF">KCU76_g215</name>
</gene>
<dbReference type="AlphaFoldDB" id="A0A9P8EWC7"/>
<dbReference type="EMBL" id="JAHFXF010000004">
    <property type="protein sequence ID" value="KAG9701148.1"/>
    <property type="molecule type" value="Genomic_DNA"/>
</dbReference>
<keyword evidence="4 9" id="KW-0378">Hydrolase</keyword>
<reference evidence="9" key="2">
    <citation type="submission" date="2021-08" db="EMBL/GenBank/DDBJ databases">
        <authorList>
            <person name="Gostincar C."/>
            <person name="Sun X."/>
            <person name="Song Z."/>
            <person name="Gunde-Cimerman N."/>
        </authorList>
    </citation>
    <scope>NUCLEOTIDE SEQUENCE</scope>
    <source>
        <strain evidence="9">EXF-9911</strain>
    </source>
</reference>
<keyword evidence="5" id="KW-0326">Glycosidase</keyword>
<organism evidence="9 10">
    <name type="scientific">Aureobasidium melanogenum</name>
    <name type="common">Aureobasidium pullulans var. melanogenum</name>
    <dbReference type="NCBI Taxonomy" id="46634"/>
    <lineage>
        <taxon>Eukaryota</taxon>
        <taxon>Fungi</taxon>
        <taxon>Dikarya</taxon>
        <taxon>Ascomycota</taxon>
        <taxon>Pezizomycotina</taxon>
        <taxon>Dothideomycetes</taxon>
        <taxon>Dothideomycetidae</taxon>
        <taxon>Dothideales</taxon>
        <taxon>Saccotheciaceae</taxon>
        <taxon>Aureobasidium</taxon>
    </lineage>
</organism>
<evidence type="ECO:0000313" key="10">
    <source>
        <dbReference type="Proteomes" id="UP000779574"/>
    </source>
</evidence>
<accession>A0A9P8EWC7</accession>
<evidence type="ECO:0000256" key="3">
    <source>
        <dbReference type="ARBA" id="ARBA00012599"/>
    </source>
</evidence>